<feature type="compositionally biased region" description="Polar residues" evidence="1">
    <location>
        <begin position="1"/>
        <end position="19"/>
    </location>
</feature>
<feature type="region of interest" description="Disordered" evidence="1">
    <location>
        <begin position="1"/>
        <end position="25"/>
    </location>
</feature>
<sequence>MDSKPSNASVPSTKDTPTGSLLIRAPLTVDSDSEYDSIGLETESTIGGDSGLNSFDENNSELGFPEEGEGFLSGNEEFDTVFERVRTLGETQRGEFHWELLTSPVLDPQAWDHDIEYDGVSLESSLAIAGYFPGAFAVQITKDKREFNVHLDSSVCAKHGENRSTMAGFEIQTVRKQLAYISRGETKFKNFKTNQTTAGLSVTLLGENVATGLKIVDQIAGGKRLLLAGSAGTMRSQGNTAYGANIEIRLKDEDFPIEQNQTSFGFSEMEARSGCNGQLTVTIIYRTKFFNGSSCRIEQQAEWTNQYQNNQLVSVTHSTGFSCSDCSLHHWDGLSWL</sequence>
<feature type="domain" description="Translocase of chloroplast 159/132 membrane anchor" evidence="2">
    <location>
        <begin position="99"/>
        <end position="306"/>
    </location>
</feature>
<dbReference type="InterPro" id="IPR024283">
    <property type="entry name" value="TOC159_MAD"/>
</dbReference>
<evidence type="ECO:0000259" key="2">
    <source>
        <dbReference type="Pfam" id="PF11886"/>
    </source>
</evidence>
<name>A0A6A2X5Q1_HIBSY</name>
<gene>
    <name evidence="3" type="ORF">F3Y22_tig00112159pilonHSYRG00344</name>
</gene>
<proteinExistence type="predicted"/>
<evidence type="ECO:0000256" key="1">
    <source>
        <dbReference type="SAM" id="MobiDB-lite"/>
    </source>
</evidence>
<dbReference type="Pfam" id="PF11886">
    <property type="entry name" value="TOC159_MAD"/>
    <property type="match status" value="1"/>
</dbReference>
<accession>A0A6A2X5Q1</accession>
<dbReference type="AlphaFoldDB" id="A0A6A2X5Q1"/>
<keyword evidence="4" id="KW-1185">Reference proteome</keyword>
<evidence type="ECO:0000313" key="4">
    <source>
        <dbReference type="Proteomes" id="UP000436088"/>
    </source>
</evidence>
<reference evidence="3" key="1">
    <citation type="submission" date="2019-09" db="EMBL/GenBank/DDBJ databases">
        <title>Draft genome information of white flower Hibiscus syriacus.</title>
        <authorList>
            <person name="Kim Y.-M."/>
        </authorList>
    </citation>
    <scope>NUCLEOTIDE SEQUENCE [LARGE SCALE GENOMIC DNA]</scope>
    <source>
        <strain evidence="3">YM2019G1</strain>
    </source>
</reference>
<protein>
    <recommendedName>
        <fullName evidence="2">Translocase of chloroplast 159/132 membrane anchor domain-containing protein</fullName>
    </recommendedName>
</protein>
<dbReference type="Proteomes" id="UP000436088">
    <property type="component" value="Unassembled WGS sequence"/>
</dbReference>
<evidence type="ECO:0000313" key="3">
    <source>
        <dbReference type="EMBL" id="KAE8670361.1"/>
    </source>
</evidence>
<organism evidence="3 4">
    <name type="scientific">Hibiscus syriacus</name>
    <name type="common">Rose of Sharon</name>
    <dbReference type="NCBI Taxonomy" id="106335"/>
    <lineage>
        <taxon>Eukaryota</taxon>
        <taxon>Viridiplantae</taxon>
        <taxon>Streptophyta</taxon>
        <taxon>Embryophyta</taxon>
        <taxon>Tracheophyta</taxon>
        <taxon>Spermatophyta</taxon>
        <taxon>Magnoliopsida</taxon>
        <taxon>eudicotyledons</taxon>
        <taxon>Gunneridae</taxon>
        <taxon>Pentapetalae</taxon>
        <taxon>rosids</taxon>
        <taxon>malvids</taxon>
        <taxon>Malvales</taxon>
        <taxon>Malvaceae</taxon>
        <taxon>Malvoideae</taxon>
        <taxon>Hibiscus</taxon>
    </lineage>
</organism>
<comment type="caution">
    <text evidence="3">The sequence shown here is derived from an EMBL/GenBank/DDBJ whole genome shotgun (WGS) entry which is preliminary data.</text>
</comment>
<dbReference type="EMBL" id="VEPZ02001512">
    <property type="protein sequence ID" value="KAE8670361.1"/>
    <property type="molecule type" value="Genomic_DNA"/>
</dbReference>